<evidence type="ECO:0000256" key="5">
    <source>
        <dbReference type="ARBA" id="ARBA00022448"/>
    </source>
</evidence>
<dbReference type="EC" id="2.7.13.3" evidence="3"/>
<dbReference type="GO" id="GO:0000155">
    <property type="term" value="F:phosphorelay sensor kinase activity"/>
    <property type="evidence" value="ECO:0007669"/>
    <property type="project" value="InterPro"/>
</dbReference>
<dbReference type="SMART" id="SM00387">
    <property type="entry name" value="HATPase_c"/>
    <property type="match status" value="1"/>
</dbReference>
<evidence type="ECO:0000313" key="21">
    <source>
        <dbReference type="EMBL" id="EAT13073.1"/>
    </source>
</evidence>
<dbReference type="FunFam" id="3.30.565.10:FF:000032">
    <property type="entry name" value="Phosphate regulon sensor histidine kinase PhoR"/>
    <property type="match status" value="1"/>
</dbReference>
<dbReference type="HOGENOM" id="CLU_000445_89_2_6"/>
<comment type="caution">
    <text evidence="21">The sequence shown here is derived from an EMBL/GenBank/DDBJ whole genome shotgun (WGS) entry which is preliminary data.</text>
</comment>
<dbReference type="GO" id="GO:0005886">
    <property type="term" value="C:plasma membrane"/>
    <property type="evidence" value="ECO:0007669"/>
    <property type="project" value="UniProtKB-SubCell"/>
</dbReference>
<evidence type="ECO:0000256" key="16">
    <source>
        <dbReference type="ARBA" id="ARBA00023136"/>
    </source>
</evidence>
<proteinExistence type="predicted"/>
<keyword evidence="7" id="KW-0597">Phosphoprotein</keyword>
<evidence type="ECO:0000259" key="20">
    <source>
        <dbReference type="PROSITE" id="PS50112"/>
    </source>
</evidence>
<dbReference type="InterPro" id="IPR013767">
    <property type="entry name" value="PAS_fold"/>
</dbReference>
<dbReference type="InterPro" id="IPR036097">
    <property type="entry name" value="HisK_dim/P_sf"/>
</dbReference>
<evidence type="ECO:0000256" key="9">
    <source>
        <dbReference type="ARBA" id="ARBA00022679"/>
    </source>
</evidence>
<dbReference type="SMART" id="SM00388">
    <property type="entry name" value="HisKA"/>
    <property type="match status" value="1"/>
</dbReference>
<dbReference type="SUPFAM" id="SSF47384">
    <property type="entry name" value="Homodimeric domain of signal transducing histidine kinase"/>
    <property type="match status" value="1"/>
</dbReference>
<dbReference type="SUPFAM" id="SSF55874">
    <property type="entry name" value="ATPase domain of HSP90 chaperone/DNA topoisomerase II/histidine kinase"/>
    <property type="match status" value="1"/>
</dbReference>
<dbReference type="SUPFAM" id="SSF55785">
    <property type="entry name" value="PYP-like sensor domain (PAS domain)"/>
    <property type="match status" value="1"/>
</dbReference>
<dbReference type="GO" id="GO:0016036">
    <property type="term" value="P:cellular response to phosphate starvation"/>
    <property type="evidence" value="ECO:0007669"/>
    <property type="project" value="TreeGrafter"/>
</dbReference>
<feature type="domain" description="PAS" evidence="20">
    <location>
        <begin position="86"/>
        <end position="130"/>
    </location>
</feature>
<dbReference type="AlphaFoldDB" id="Q1N3Z2"/>
<dbReference type="OrthoDB" id="9813151at2"/>
<dbReference type="NCBIfam" id="NF008235">
    <property type="entry name" value="PRK11006.1"/>
    <property type="match status" value="1"/>
</dbReference>
<keyword evidence="14 18" id="KW-1133">Transmembrane helix</keyword>
<dbReference type="SMART" id="SM00091">
    <property type="entry name" value="PAS"/>
    <property type="match status" value="1"/>
</dbReference>
<dbReference type="Pfam" id="PF11808">
    <property type="entry name" value="PhoR"/>
    <property type="match status" value="1"/>
</dbReference>
<dbReference type="Proteomes" id="UP000004263">
    <property type="component" value="Unassembled WGS sequence"/>
</dbReference>
<dbReference type="GO" id="GO:0004721">
    <property type="term" value="F:phosphoprotein phosphatase activity"/>
    <property type="evidence" value="ECO:0007669"/>
    <property type="project" value="InterPro"/>
</dbReference>
<evidence type="ECO:0000256" key="18">
    <source>
        <dbReference type="SAM" id="Phobius"/>
    </source>
</evidence>
<comment type="function">
    <text evidence="17">Member of the two-component regulatory system PhoR/PhoB involved in the phosphate regulon genes expression. PhoR may function as a membrane-associated protein kinase that phosphorylates PhoB in response to environmental signals.</text>
</comment>
<dbReference type="InterPro" id="IPR005467">
    <property type="entry name" value="His_kinase_dom"/>
</dbReference>
<dbReference type="Gene3D" id="1.10.287.130">
    <property type="match status" value="1"/>
</dbReference>
<dbReference type="PANTHER" id="PTHR45453:SF1">
    <property type="entry name" value="PHOSPHATE REGULON SENSOR PROTEIN PHOR"/>
    <property type="match status" value="1"/>
</dbReference>
<evidence type="ECO:0000256" key="10">
    <source>
        <dbReference type="ARBA" id="ARBA00022692"/>
    </source>
</evidence>
<keyword evidence="11" id="KW-0547">Nucleotide-binding</keyword>
<keyword evidence="6" id="KW-1003">Cell membrane</keyword>
<dbReference type="InterPro" id="IPR000014">
    <property type="entry name" value="PAS"/>
</dbReference>
<dbReference type="InterPro" id="IPR003594">
    <property type="entry name" value="HATPase_dom"/>
</dbReference>
<evidence type="ECO:0000256" key="7">
    <source>
        <dbReference type="ARBA" id="ARBA00022553"/>
    </source>
</evidence>
<keyword evidence="22" id="KW-1185">Reference proteome</keyword>
<dbReference type="PROSITE" id="PS50109">
    <property type="entry name" value="HIS_KIN"/>
    <property type="match status" value="1"/>
</dbReference>
<evidence type="ECO:0000256" key="4">
    <source>
        <dbReference type="ARBA" id="ARBA00019665"/>
    </source>
</evidence>
<dbReference type="GO" id="GO:0006817">
    <property type="term" value="P:phosphate ion transport"/>
    <property type="evidence" value="ECO:0007669"/>
    <property type="project" value="UniProtKB-KW"/>
</dbReference>
<dbReference type="GO" id="GO:0005524">
    <property type="term" value="F:ATP binding"/>
    <property type="evidence" value="ECO:0007669"/>
    <property type="project" value="UniProtKB-KW"/>
</dbReference>
<dbReference type="Pfam" id="PF00512">
    <property type="entry name" value="HisKA"/>
    <property type="match status" value="1"/>
</dbReference>
<sequence length="433" mass="49696">MTHDWRSAIRQLIFILGCAYLFGWLIGHTAWVISACLFVYLVWHLKQLHKLHLWLQDQEEEPPTSHGLWGSTFDDVYRLQRRNRKARARLKAVLKRVQDSTAALKDGVLMVDSNGNLEWWNKAASRLLGLREGSDINHPITNLVRDPSFKSYFDRIEYDTPLEINSPINHDVRLEFHITLFGRQDRLILCRDVTQLRHLEAMREDFVANASHELRTPLTVISGYLETFLDYQDTLPSRWGRAIKQMHEQSQRMQNLINDLLLLSRLETTHSPDHSPVAVVSMLKRLQGDAITISQNKKHSIELEAEDVDILGMDTELSSAFGNLVFNAVKYTPENGKIKIHWYRDEQGVHLSVKDNGLGIDERHIPRLTERFYRADASRHSNTGGTGLGLAIVKHVLLRHGGRLEIKSKLGAGSEFLCHFPSSRIVNNLKRTG</sequence>
<evidence type="ECO:0000256" key="11">
    <source>
        <dbReference type="ARBA" id="ARBA00022741"/>
    </source>
</evidence>
<evidence type="ECO:0000256" key="6">
    <source>
        <dbReference type="ARBA" id="ARBA00022475"/>
    </source>
</evidence>
<keyword evidence="10 18" id="KW-0812">Transmembrane</keyword>
<dbReference type="InterPro" id="IPR036890">
    <property type="entry name" value="HATPase_C_sf"/>
</dbReference>
<feature type="transmembrane region" description="Helical" evidence="18">
    <location>
        <begin position="12"/>
        <end position="43"/>
    </location>
</feature>
<evidence type="ECO:0000256" key="14">
    <source>
        <dbReference type="ARBA" id="ARBA00022989"/>
    </source>
</evidence>
<dbReference type="Gene3D" id="3.30.565.10">
    <property type="entry name" value="Histidine kinase-like ATPase, C-terminal domain"/>
    <property type="match status" value="1"/>
</dbReference>
<feature type="domain" description="Histidine kinase" evidence="19">
    <location>
        <begin position="209"/>
        <end position="424"/>
    </location>
</feature>
<dbReference type="InterPro" id="IPR014310">
    <property type="entry name" value="Sig_transdc_His_kinase_PhoR"/>
</dbReference>
<dbReference type="Pfam" id="PF02518">
    <property type="entry name" value="HATPase_c"/>
    <property type="match status" value="1"/>
</dbReference>
<keyword evidence="16 18" id="KW-0472">Membrane</keyword>
<reference evidence="21 22" key="1">
    <citation type="submission" date="2006-03" db="EMBL/GenBank/DDBJ databases">
        <authorList>
            <person name="Pinhassi J."/>
            <person name="Pedros-Alio C."/>
            <person name="Ferriera S."/>
            <person name="Johnson J."/>
            <person name="Kravitz S."/>
            <person name="Halpern A."/>
            <person name="Remington K."/>
            <person name="Beeson K."/>
            <person name="Tran B."/>
            <person name="Rogers Y.-H."/>
            <person name="Friedman R."/>
            <person name="Venter J.C."/>
        </authorList>
    </citation>
    <scope>NUCLEOTIDE SEQUENCE [LARGE SCALE GENOMIC DNA]</scope>
    <source>
        <strain evidence="21 22">RED65</strain>
    </source>
</reference>
<dbReference type="InterPro" id="IPR050351">
    <property type="entry name" value="BphY/WalK/GraS-like"/>
</dbReference>
<keyword evidence="13" id="KW-0067">ATP-binding</keyword>
<dbReference type="InterPro" id="IPR021766">
    <property type="entry name" value="PhoR_N"/>
</dbReference>
<dbReference type="InterPro" id="IPR003661">
    <property type="entry name" value="HisK_dim/P_dom"/>
</dbReference>
<dbReference type="EMBL" id="AAQH01000003">
    <property type="protein sequence ID" value="EAT13073.1"/>
    <property type="molecule type" value="Genomic_DNA"/>
</dbReference>
<dbReference type="PROSITE" id="PS50112">
    <property type="entry name" value="PAS"/>
    <property type="match status" value="1"/>
</dbReference>
<keyword evidence="15" id="KW-0902">Two-component regulatory system</keyword>
<keyword evidence="5" id="KW-0813">Transport</keyword>
<keyword evidence="12" id="KW-0418">Kinase</keyword>
<dbReference type="PRINTS" id="PR00344">
    <property type="entry name" value="BCTRLSENSOR"/>
</dbReference>
<dbReference type="PANTHER" id="PTHR45453">
    <property type="entry name" value="PHOSPHATE REGULON SENSOR PROTEIN PHOR"/>
    <property type="match status" value="1"/>
</dbReference>
<dbReference type="GO" id="GO:0006355">
    <property type="term" value="P:regulation of DNA-templated transcription"/>
    <property type="evidence" value="ECO:0007669"/>
    <property type="project" value="InterPro"/>
</dbReference>
<dbReference type="InterPro" id="IPR035965">
    <property type="entry name" value="PAS-like_dom_sf"/>
</dbReference>
<comment type="subcellular location">
    <subcellularLocation>
        <location evidence="2">Cell membrane</location>
    </subcellularLocation>
</comment>
<dbReference type="Pfam" id="PF00989">
    <property type="entry name" value="PAS"/>
    <property type="match status" value="1"/>
</dbReference>
<evidence type="ECO:0000256" key="13">
    <source>
        <dbReference type="ARBA" id="ARBA00022840"/>
    </source>
</evidence>
<accession>Q1N3Z2</accession>
<dbReference type="CDD" id="cd00082">
    <property type="entry name" value="HisKA"/>
    <property type="match status" value="1"/>
</dbReference>
<keyword evidence="9" id="KW-0808">Transferase</keyword>
<evidence type="ECO:0000256" key="1">
    <source>
        <dbReference type="ARBA" id="ARBA00000085"/>
    </source>
</evidence>
<dbReference type="FunFam" id="1.10.287.130:FF:000001">
    <property type="entry name" value="Two-component sensor histidine kinase"/>
    <property type="match status" value="1"/>
</dbReference>
<dbReference type="STRING" id="207949.RED65_15292"/>
<evidence type="ECO:0000313" key="22">
    <source>
        <dbReference type="Proteomes" id="UP000004263"/>
    </source>
</evidence>
<dbReference type="InterPro" id="IPR004358">
    <property type="entry name" value="Sig_transdc_His_kin-like_C"/>
</dbReference>
<evidence type="ECO:0000256" key="12">
    <source>
        <dbReference type="ARBA" id="ARBA00022777"/>
    </source>
</evidence>
<evidence type="ECO:0000256" key="17">
    <source>
        <dbReference type="ARBA" id="ARBA00025207"/>
    </source>
</evidence>
<keyword evidence="8" id="KW-0592">Phosphate transport</keyword>
<comment type="catalytic activity">
    <reaction evidence="1">
        <text>ATP + protein L-histidine = ADP + protein N-phospho-L-histidine.</text>
        <dbReference type="EC" id="2.7.13.3"/>
    </reaction>
</comment>
<dbReference type="CDD" id="cd00130">
    <property type="entry name" value="PAS"/>
    <property type="match status" value="1"/>
</dbReference>
<evidence type="ECO:0000256" key="15">
    <source>
        <dbReference type="ARBA" id="ARBA00023012"/>
    </source>
</evidence>
<gene>
    <name evidence="21" type="ORF">RED65_15292</name>
</gene>
<organism evidence="21 22">
    <name type="scientific">Bermanella marisrubri</name>
    <dbReference type="NCBI Taxonomy" id="207949"/>
    <lineage>
        <taxon>Bacteria</taxon>
        <taxon>Pseudomonadati</taxon>
        <taxon>Pseudomonadota</taxon>
        <taxon>Gammaproteobacteria</taxon>
        <taxon>Oceanospirillales</taxon>
        <taxon>Oceanospirillaceae</taxon>
        <taxon>Bermanella</taxon>
    </lineage>
</organism>
<evidence type="ECO:0000256" key="2">
    <source>
        <dbReference type="ARBA" id="ARBA00004236"/>
    </source>
</evidence>
<protein>
    <recommendedName>
        <fullName evidence="4">Phosphate regulon sensor protein PhoR</fullName>
        <ecNumber evidence="3">2.7.13.3</ecNumber>
    </recommendedName>
</protein>
<dbReference type="RefSeq" id="WP_007018144.1">
    <property type="nucleotide sequence ID" value="NZ_CH724115.1"/>
</dbReference>
<dbReference type="Gene3D" id="3.30.450.20">
    <property type="entry name" value="PAS domain"/>
    <property type="match status" value="1"/>
</dbReference>
<name>Q1N3Z2_9GAMM</name>
<evidence type="ECO:0000259" key="19">
    <source>
        <dbReference type="PROSITE" id="PS50109"/>
    </source>
</evidence>
<evidence type="ECO:0000256" key="3">
    <source>
        <dbReference type="ARBA" id="ARBA00012438"/>
    </source>
</evidence>
<evidence type="ECO:0000256" key="8">
    <source>
        <dbReference type="ARBA" id="ARBA00022592"/>
    </source>
</evidence>
<dbReference type="NCBIfam" id="TIGR02966">
    <property type="entry name" value="phoR_proteo"/>
    <property type="match status" value="1"/>
</dbReference>